<sequence>MHPLRATVLVLTAALTCACGQKDQPLRDTPSAAASSTAPSVPPSTPASAGGSYVSEGMVGFYTANPFKIEVQAIERHAELTVLRMEIMTTATTNTAGAFGYGTMQTSFARFRLLDPIGRKIYFTLREKDSNGDAFGTRNRTAAADYPEDFVPGVRYPVEVYFPPLPAAAKAMSIVPDLPMGPMTGIPVTDGGAEPAARERGSSEMPKTGDTFQWPVVAPGGEIWSGVSDANELVETPVKTTTQAGDTETIGLRTDVLFTFDRARLSTKAAAVLDDVVEETRRRADLAKPPITITGHTDNKGDDDYNQTLSVKRAEAVRQYLAAKLGSDYQYRPEGKGEREPIAKNDKRDGSDNPAGRARNRRVEISYSIKQQGPDVTSTTSPSTDQVRGSTVAPASFRADPGGRVASFTWSFKNRADQLKVDVLPIYRDGA</sequence>
<evidence type="ECO:0000313" key="8">
    <source>
        <dbReference type="Proteomes" id="UP000306628"/>
    </source>
</evidence>
<name>A0A5S4FQI1_9ACTN</name>
<dbReference type="Gene3D" id="3.30.1330.60">
    <property type="entry name" value="OmpA-like domain"/>
    <property type="match status" value="1"/>
</dbReference>
<dbReference type="EMBL" id="VCKX01000473">
    <property type="protein sequence ID" value="TMR11561.1"/>
    <property type="molecule type" value="Genomic_DNA"/>
</dbReference>
<evidence type="ECO:0000256" key="1">
    <source>
        <dbReference type="ARBA" id="ARBA00004442"/>
    </source>
</evidence>
<keyword evidence="8" id="KW-1185">Reference proteome</keyword>
<dbReference type="PROSITE" id="PS51257">
    <property type="entry name" value="PROKAR_LIPOPROTEIN"/>
    <property type="match status" value="1"/>
</dbReference>
<keyword evidence="3" id="KW-0998">Cell outer membrane</keyword>
<comment type="caution">
    <text evidence="7">The sequence shown here is derived from an EMBL/GenBank/DDBJ whole genome shotgun (WGS) entry which is preliminary data.</text>
</comment>
<organism evidence="7 8">
    <name type="scientific">Nonomuraea zeae</name>
    <dbReference type="NCBI Taxonomy" id="1642303"/>
    <lineage>
        <taxon>Bacteria</taxon>
        <taxon>Bacillati</taxon>
        <taxon>Actinomycetota</taxon>
        <taxon>Actinomycetes</taxon>
        <taxon>Streptosporangiales</taxon>
        <taxon>Streptosporangiaceae</taxon>
        <taxon>Nonomuraea</taxon>
    </lineage>
</organism>
<dbReference type="InterPro" id="IPR036737">
    <property type="entry name" value="OmpA-like_sf"/>
</dbReference>
<reference evidence="7 8" key="1">
    <citation type="submission" date="2019-05" db="EMBL/GenBank/DDBJ databases">
        <title>Draft genome sequence of Nonomuraea zeae DSM 100528.</title>
        <authorList>
            <person name="Saricaoglu S."/>
            <person name="Isik K."/>
        </authorList>
    </citation>
    <scope>NUCLEOTIDE SEQUENCE [LARGE SCALE GENOMIC DNA]</scope>
    <source>
        <strain evidence="7 8">DSM 100528</strain>
    </source>
</reference>
<dbReference type="InterPro" id="IPR006664">
    <property type="entry name" value="OMP_bac"/>
</dbReference>
<evidence type="ECO:0000313" key="7">
    <source>
        <dbReference type="EMBL" id="TMR11561.1"/>
    </source>
</evidence>
<dbReference type="PRINTS" id="PR01021">
    <property type="entry name" value="OMPADOMAIN"/>
</dbReference>
<proteinExistence type="predicted"/>
<comment type="subcellular location">
    <subcellularLocation>
        <location evidence="1">Cell outer membrane</location>
    </subcellularLocation>
</comment>
<evidence type="ECO:0000259" key="6">
    <source>
        <dbReference type="PROSITE" id="PS51123"/>
    </source>
</evidence>
<dbReference type="GO" id="GO:0009279">
    <property type="term" value="C:cell outer membrane"/>
    <property type="evidence" value="ECO:0007669"/>
    <property type="project" value="UniProtKB-SubCell"/>
</dbReference>
<evidence type="ECO:0000256" key="2">
    <source>
        <dbReference type="ARBA" id="ARBA00023136"/>
    </source>
</evidence>
<feature type="domain" description="OmpA-like" evidence="6">
    <location>
        <begin position="245"/>
        <end position="371"/>
    </location>
</feature>
<keyword evidence="2 4" id="KW-0472">Membrane</keyword>
<feature type="compositionally biased region" description="Low complexity" evidence="5">
    <location>
        <begin position="29"/>
        <end position="39"/>
    </location>
</feature>
<dbReference type="PANTHER" id="PTHR30329">
    <property type="entry name" value="STATOR ELEMENT OF FLAGELLAR MOTOR COMPLEX"/>
    <property type="match status" value="1"/>
</dbReference>
<feature type="compositionally biased region" description="Basic and acidic residues" evidence="5">
    <location>
        <begin position="331"/>
        <end position="351"/>
    </location>
</feature>
<feature type="region of interest" description="Disordered" evidence="5">
    <location>
        <begin position="23"/>
        <end position="49"/>
    </location>
</feature>
<dbReference type="PROSITE" id="PS51123">
    <property type="entry name" value="OMPA_2"/>
    <property type="match status" value="1"/>
</dbReference>
<dbReference type="InterPro" id="IPR050330">
    <property type="entry name" value="Bact_OuterMem_StrucFunc"/>
</dbReference>
<feature type="region of interest" description="Disordered" evidence="5">
    <location>
        <begin position="190"/>
        <end position="211"/>
    </location>
</feature>
<dbReference type="SUPFAM" id="SSF103088">
    <property type="entry name" value="OmpA-like"/>
    <property type="match status" value="1"/>
</dbReference>
<gene>
    <name evidence="7" type="ORF">ETD85_59230</name>
</gene>
<dbReference type="CDD" id="cd07185">
    <property type="entry name" value="OmpA_C-like"/>
    <property type="match status" value="1"/>
</dbReference>
<evidence type="ECO:0000256" key="3">
    <source>
        <dbReference type="ARBA" id="ARBA00023237"/>
    </source>
</evidence>
<dbReference type="PANTHER" id="PTHR30329:SF21">
    <property type="entry name" value="LIPOPROTEIN YIAD-RELATED"/>
    <property type="match status" value="1"/>
</dbReference>
<protein>
    <recommendedName>
        <fullName evidence="6">OmpA-like domain-containing protein</fullName>
    </recommendedName>
</protein>
<dbReference type="OrthoDB" id="5243843at2"/>
<accession>A0A5S4FQI1</accession>
<dbReference type="AlphaFoldDB" id="A0A5S4FQI1"/>
<dbReference type="InterPro" id="IPR006665">
    <property type="entry name" value="OmpA-like"/>
</dbReference>
<dbReference type="Proteomes" id="UP000306628">
    <property type="component" value="Unassembled WGS sequence"/>
</dbReference>
<evidence type="ECO:0000256" key="5">
    <source>
        <dbReference type="SAM" id="MobiDB-lite"/>
    </source>
</evidence>
<evidence type="ECO:0000256" key="4">
    <source>
        <dbReference type="PROSITE-ProRule" id="PRU00473"/>
    </source>
</evidence>
<feature type="region of interest" description="Disordered" evidence="5">
    <location>
        <begin position="330"/>
        <end position="398"/>
    </location>
</feature>
<dbReference type="Pfam" id="PF00691">
    <property type="entry name" value="OmpA"/>
    <property type="match status" value="1"/>
</dbReference>